<dbReference type="Gene3D" id="2.40.128.520">
    <property type="match status" value="1"/>
</dbReference>
<dbReference type="PANTHER" id="PTHR36919:SF3">
    <property type="entry name" value="BLL5882 PROTEIN"/>
    <property type="match status" value="1"/>
</dbReference>
<proteinExistence type="predicted"/>
<dbReference type="InterPro" id="IPR019223">
    <property type="entry name" value="DUF2147"/>
</dbReference>
<evidence type="ECO:0000259" key="2">
    <source>
        <dbReference type="Pfam" id="PF09917"/>
    </source>
</evidence>
<dbReference type="EMBL" id="JACYFT010000001">
    <property type="protein sequence ID" value="MBD8049538.1"/>
    <property type="molecule type" value="Genomic_DNA"/>
</dbReference>
<keyword evidence="4" id="KW-1185">Reference proteome</keyword>
<keyword evidence="1" id="KW-0732">Signal</keyword>
<dbReference type="Proteomes" id="UP000647424">
    <property type="component" value="Unassembled WGS sequence"/>
</dbReference>
<dbReference type="RefSeq" id="WP_191817998.1">
    <property type="nucleotide sequence ID" value="NZ_JACYFT010000001.1"/>
</dbReference>
<feature type="domain" description="DUF2147" evidence="2">
    <location>
        <begin position="25"/>
        <end position="145"/>
    </location>
</feature>
<organism evidence="3 4">
    <name type="scientific">Limnohabitans radicicola</name>
    <dbReference type="NCBI Taxonomy" id="2771427"/>
    <lineage>
        <taxon>Bacteria</taxon>
        <taxon>Pseudomonadati</taxon>
        <taxon>Pseudomonadota</taxon>
        <taxon>Betaproteobacteria</taxon>
        <taxon>Burkholderiales</taxon>
        <taxon>Comamonadaceae</taxon>
        <taxon>Limnohabitans</taxon>
    </lineage>
</organism>
<gene>
    <name evidence="3" type="ORF">IC609_03205</name>
</gene>
<dbReference type="AlphaFoldDB" id="A0A927IKE6"/>
<reference evidence="3" key="1">
    <citation type="submission" date="2020-09" db="EMBL/GenBank/DDBJ databases">
        <title>Genome seq and assembly of Limnohabitants sp.</title>
        <authorList>
            <person name="Chhetri G."/>
        </authorList>
    </citation>
    <scope>NUCLEOTIDE SEQUENCE</scope>
    <source>
        <strain evidence="3">JUR4</strain>
    </source>
</reference>
<dbReference type="Pfam" id="PF09917">
    <property type="entry name" value="DUF2147"/>
    <property type="match status" value="1"/>
</dbReference>
<evidence type="ECO:0000313" key="4">
    <source>
        <dbReference type="Proteomes" id="UP000647424"/>
    </source>
</evidence>
<evidence type="ECO:0000313" key="3">
    <source>
        <dbReference type="EMBL" id="MBD8049538.1"/>
    </source>
</evidence>
<dbReference type="PANTHER" id="PTHR36919">
    <property type="entry name" value="BLR1215 PROTEIN"/>
    <property type="match status" value="1"/>
</dbReference>
<comment type="caution">
    <text evidence="3">The sequence shown here is derived from an EMBL/GenBank/DDBJ whole genome shotgun (WGS) entry which is preliminary data.</text>
</comment>
<sequence length="147" mass="15955">MSKKAWLALAGCLTFAAHAQMSPLGLWRTIDDETNQPKAEIRISLNASGVLSGVVERSLLSTPSAEPNCNLCTDDRKGKPKIGLEIIRGGQQSDGKTVWEGGKILDPENGKNYSLRLTPIEGGKKLEVRGYIGAPLLGRTQTWIRVQ</sequence>
<name>A0A927IKE6_9BURK</name>
<accession>A0A927IKE6</accession>
<feature type="signal peptide" evidence="1">
    <location>
        <begin position="1"/>
        <end position="19"/>
    </location>
</feature>
<evidence type="ECO:0000256" key="1">
    <source>
        <dbReference type="SAM" id="SignalP"/>
    </source>
</evidence>
<feature type="chain" id="PRO_5037413232" evidence="1">
    <location>
        <begin position="20"/>
        <end position="147"/>
    </location>
</feature>
<protein>
    <submittedName>
        <fullName evidence="3">DUF2147 domain-containing protein</fullName>
    </submittedName>
</protein>